<geneLocation type="plasmid" evidence="3">
    <name>ii</name>
</geneLocation>
<organism evidence="2 3">
    <name type="scientific">Cupriavidus neocaledonicus</name>
    <dbReference type="NCBI Taxonomy" id="1040979"/>
    <lineage>
        <taxon>Bacteria</taxon>
        <taxon>Pseudomonadati</taxon>
        <taxon>Pseudomonadota</taxon>
        <taxon>Betaproteobacteria</taxon>
        <taxon>Burkholderiales</taxon>
        <taxon>Burkholderiaceae</taxon>
        <taxon>Cupriavidus</taxon>
    </lineage>
</organism>
<accession>A0A375HPT2</accession>
<sequence length="24" mass="2525">MYQIILVAIDGSDCADRALGEAIS</sequence>
<evidence type="ECO:0000313" key="2">
    <source>
        <dbReference type="EMBL" id="SPD59902.1"/>
    </source>
</evidence>
<dbReference type="EMBL" id="LT984807">
    <property type="protein sequence ID" value="SPD59902.1"/>
    <property type="molecule type" value="Genomic_DNA"/>
</dbReference>
<evidence type="ECO:0000259" key="1">
    <source>
        <dbReference type="Pfam" id="PF00582"/>
    </source>
</evidence>
<proteinExistence type="predicted"/>
<dbReference type="InterPro" id="IPR006016">
    <property type="entry name" value="UspA"/>
</dbReference>
<dbReference type="AlphaFoldDB" id="A0A375HPT2"/>
<gene>
    <name evidence="2" type="ORF">CBM2607_MP20554</name>
</gene>
<dbReference type="Proteomes" id="UP000255168">
    <property type="component" value="Plasmid II"/>
</dbReference>
<protein>
    <recommendedName>
        <fullName evidence="1">UspA domain-containing protein</fullName>
    </recommendedName>
</protein>
<reference evidence="2 3" key="1">
    <citation type="submission" date="2018-01" db="EMBL/GenBank/DDBJ databases">
        <authorList>
            <person name="Clerissi C."/>
        </authorList>
    </citation>
    <scope>NUCLEOTIDE SEQUENCE [LARGE SCALE GENOMIC DNA]</scope>
    <source>
        <strain evidence="2">Cupriavidus taiwanensis STM 6160</strain>
        <plasmid evidence="3">ii</plasmid>
    </source>
</reference>
<feature type="domain" description="UspA" evidence="1">
    <location>
        <begin position="1"/>
        <end position="23"/>
    </location>
</feature>
<keyword evidence="2" id="KW-0614">Plasmid</keyword>
<dbReference type="SUPFAM" id="SSF52402">
    <property type="entry name" value="Adenine nucleotide alpha hydrolases-like"/>
    <property type="match status" value="1"/>
</dbReference>
<name>A0A375HPT2_9BURK</name>
<evidence type="ECO:0000313" key="3">
    <source>
        <dbReference type="Proteomes" id="UP000255168"/>
    </source>
</evidence>
<dbReference type="Pfam" id="PF00582">
    <property type="entry name" value="Usp"/>
    <property type="match status" value="1"/>
</dbReference>